<dbReference type="GO" id="GO:0005886">
    <property type="term" value="C:plasma membrane"/>
    <property type="evidence" value="ECO:0007669"/>
    <property type="project" value="UniProtKB-SubCell"/>
</dbReference>
<comment type="subcellular location">
    <subcellularLocation>
        <location evidence="1">Cell membrane</location>
        <topology evidence="1">Multi-pass membrane protein</topology>
    </subcellularLocation>
</comment>
<dbReference type="SMART" id="SM00014">
    <property type="entry name" value="acidPPc"/>
    <property type="match status" value="1"/>
</dbReference>
<feature type="transmembrane region" description="Helical" evidence="8">
    <location>
        <begin position="95"/>
        <end position="117"/>
    </location>
</feature>
<dbReference type="InterPro" id="IPR000326">
    <property type="entry name" value="PAP2/HPO"/>
</dbReference>
<sequence>MHDTSGMDDTTDTTGTTGTGDATDETGMTGVAGVTDVTDVTDVTRAARLAGDPARRDRTAAATAGAAPRAGQGRAGQGRAGRVGRAAPVRRAGPAAIAALVPFPPLLALAVALGLAARTPAWTSAELRLDDAMRGLRTGPLTTLAHALDTAFEPHAGAVLIVAVSAGLLLARRPRTALVTFLLLAAGWGSASLVKALVARPRPPLAHQLAAELGNDSFPSGHVALAMSLAVAAAFLARRTGRLVPVAAAGVVLVVLQGMSRLYLGVHYLSDVAGAIVASVAVTGLVLRLDELAGRRSGPAPGAAGPRGQEYAGSARGG</sequence>
<feature type="transmembrane region" description="Helical" evidence="8">
    <location>
        <begin position="243"/>
        <end position="260"/>
    </location>
</feature>
<feature type="region of interest" description="Disordered" evidence="7">
    <location>
        <begin position="297"/>
        <end position="318"/>
    </location>
</feature>
<dbReference type="Proteomes" id="UP000655287">
    <property type="component" value="Unassembled WGS sequence"/>
</dbReference>
<keyword evidence="4" id="KW-0378">Hydrolase</keyword>
<reference evidence="10" key="1">
    <citation type="submission" date="2021-01" db="EMBL/GenBank/DDBJ databases">
        <title>Whole genome shotgun sequence of Sphaerisporangium rufum NBRC 109079.</title>
        <authorList>
            <person name="Komaki H."/>
            <person name="Tamura T."/>
        </authorList>
    </citation>
    <scope>NUCLEOTIDE SEQUENCE</scope>
    <source>
        <strain evidence="10">NBRC 109079</strain>
    </source>
</reference>
<dbReference type="PANTHER" id="PTHR14969:SF62">
    <property type="entry name" value="DECAPRENYLPHOSPHORYL-5-PHOSPHORIBOSE PHOSPHATASE RV3807C-RELATED"/>
    <property type="match status" value="1"/>
</dbReference>
<dbReference type="EMBL" id="BOOU01000034">
    <property type="protein sequence ID" value="GII77348.1"/>
    <property type="molecule type" value="Genomic_DNA"/>
</dbReference>
<evidence type="ECO:0000256" key="3">
    <source>
        <dbReference type="ARBA" id="ARBA00022692"/>
    </source>
</evidence>
<keyword evidence="5 8" id="KW-1133">Transmembrane helix</keyword>
<evidence type="ECO:0000256" key="4">
    <source>
        <dbReference type="ARBA" id="ARBA00022801"/>
    </source>
</evidence>
<evidence type="ECO:0000256" key="2">
    <source>
        <dbReference type="ARBA" id="ARBA00022475"/>
    </source>
</evidence>
<feature type="compositionally biased region" description="Low complexity" evidence="7">
    <location>
        <begin position="297"/>
        <end position="308"/>
    </location>
</feature>
<evidence type="ECO:0000313" key="11">
    <source>
        <dbReference type="Proteomes" id="UP000655287"/>
    </source>
</evidence>
<name>A0A919R1K8_9ACTN</name>
<feature type="transmembrane region" description="Helical" evidence="8">
    <location>
        <begin position="218"/>
        <end position="236"/>
    </location>
</feature>
<dbReference type="GO" id="GO:0016787">
    <property type="term" value="F:hydrolase activity"/>
    <property type="evidence" value="ECO:0007669"/>
    <property type="project" value="UniProtKB-KW"/>
</dbReference>
<feature type="transmembrane region" description="Helical" evidence="8">
    <location>
        <begin position="178"/>
        <end position="198"/>
    </location>
</feature>
<gene>
    <name evidence="10" type="ORF">Sru01_23300</name>
</gene>
<evidence type="ECO:0000256" key="8">
    <source>
        <dbReference type="SAM" id="Phobius"/>
    </source>
</evidence>
<dbReference type="AlphaFoldDB" id="A0A919R1K8"/>
<dbReference type="SUPFAM" id="SSF48317">
    <property type="entry name" value="Acid phosphatase/Vanadium-dependent haloperoxidase"/>
    <property type="match status" value="1"/>
</dbReference>
<evidence type="ECO:0000256" key="1">
    <source>
        <dbReference type="ARBA" id="ARBA00004651"/>
    </source>
</evidence>
<dbReference type="Pfam" id="PF01569">
    <property type="entry name" value="PAP2"/>
    <property type="match status" value="1"/>
</dbReference>
<dbReference type="RefSeq" id="WP_203984179.1">
    <property type="nucleotide sequence ID" value="NZ_BOOU01000034.1"/>
</dbReference>
<feature type="domain" description="Phosphatidic acid phosphatase type 2/haloperoxidase" evidence="9">
    <location>
        <begin position="176"/>
        <end position="287"/>
    </location>
</feature>
<proteinExistence type="predicted"/>
<evidence type="ECO:0000256" key="5">
    <source>
        <dbReference type="ARBA" id="ARBA00022989"/>
    </source>
</evidence>
<keyword evidence="6 8" id="KW-0472">Membrane</keyword>
<dbReference type="CDD" id="cd03392">
    <property type="entry name" value="PAP2_like_2"/>
    <property type="match status" value="1"/>
</dbReference>
<feature type="compositionally biased region" description="Low complexity" evidence="7">
    <location>
        <begin position="60"/>
        <end position="72"/>
    </location>
</feature>
<dbReference type="InterPro" id="IPR036938">
    <property type="entry name" value="PAP2/HPO_sf"/>
</dbReference>
<feature type="region of interest" description="Disordered" evidence="7">
    <location>
        <begin position="47"/>
        <end position="86"/>
    </location>
</feature>
<evidence type="ECO:0000256" key="6">
    <source>
        <dbReference type="ARBA" id="ARBA00023136"/>
    </source>
</evidence>
<dbReference type="PANTHER" id="PTHR14969">
    <property type="entry name" value="SPHINGOSINE-1-PHOSPHATE PHOSPHOHYDROLASE"/>
    <property type="match status" value="1"/>
</dbReference>
<protein>
    <recommendedName>
        <fullName evidence="9">Phosphatidic acid phosphatase type 2/haloperoxidase domain-containing protein</fullName>
    </recommendedName>
</protein>
<evidence type="ECO:0000259" key="9">
    <source>
        <dbReference type="SMART" id="SM00014"/>
    </source>
</evidence>
<keyword evidence="11" id="KW-1185">Reference proteome</keyword>
<evidence type="ECO:0000313" key="10">
    <source>
        <dbReference type="EMBL" id="GII77348.1"/>
    </source>
</evidence>
<dbReference type="Gene3D" id="1.20.144.10">
    <property type="entry name" value="Phosphatidic acid phosphatase type 2/haloperoxidase"/>
    <property type="match status" value="1"/>
</dbReference>
<feature type="region of interest" description="Disordered" evidence="7">
    <location>
        <begin position="1"/>
        <end position="33"/>
    </location>
</feature>
<accession>A0A919R1K8</accession>
<feature type="compositionally biased region" description="Low complexity" evidence="7">
    <location>
        <begin position="12"/>
        <end position="33"/>
    </location>
</feature>
<evidence type="ECO:0000256" key="7">
    <source>
        <dbReference type="SAM" id="MobiDB-lite"/>
    </source>
</evidence>
<organism evidence="10 11">
    <name type="scientific">Sphaerisporangium rufum</name>
    <dbReference type="NCBI Taxonomy" id="1381558"/>
    <lineage>
        <taxon>Bacteria</taxon>
        <taxon>Bacillati</taxon>
        <taxon>Actinomycetota</taxon>
        <taxon>Actinomycetes</taxon>
        <taxon>Streptosporangiales</taxon>
        <taxon>Streptosporangiaceae</taxon>
        <taxon>Sphaerisporangium</taxon>
    </lineage>
</organism>
<feature type="transmembrane region" description="Helical" evidence="8">
    <location>
        <begin position="266"/>
        <end position="287"/>
    </location>
</feature>
<comment type="caution">
    <text evidence="10">The sequence shown here is derived from an EMBL/GenBank/DDBJ whole genome shotgun (WGS) entry which is preliminary data.</text>
</comment>
<keyword evidence="3 8" id="KW-0812">Transmembrane</keyword>
<feature type="transmembrane region" description="Helical" evidence="8">
    <location>
        <begin position="154"/>
        <end position="171"/>
    </location>
</feature>
<keyword evidence="2" id="KW-1003">Cell membrane</keyword>